<keyword evidence="5 7" id="KW-0472">Membrane</keyword>
<dbReference type="InterPro" id="IPR003838">
    <property type="entry name" value="ABC3_permease_C"/>
</dbReference>
<dbReference type="HOGENOM" id="CLU_009433_1_0_0"/>
<evidence type="ECO:0000259" key="8">
    <source>
        <dbReference type="Pfam" id="PF02687"/>
    </source>
</evidence>
<dbReference type="Pfam" id="PF12704">
    <property type="entry name" value="MacB_PCD"/>
    <property type="match status" value="2"/>
</dbReference>
<feature type="transmembrane region" description="Helical" evidence="7">
    <location>
        <begin position="408"/>
        <end position="430"/>
    </location>
</feature>
<keyword evidence="3 7" id="KW-0812">Transmembrane</keyword>
<dbReference type="PANTHER" id="PTHR30572:SF4">
    <property type="entry name" value="ABC TRANSPORTER PERMEASE YTRF"/>
    <property type="match status" value="1"/>
</dbReference>
<dbReference type="InterPro" id="IPR025857">
    <property type="entry name" value="MacB_PCD"/>
</dbReference>
<feature type="domain" description="MacB-like periplasmic core" evidence="9">
    <location>
        <begin position="504"/>
        <end position="730"/>
    </location>
</feature>
<feature type="transmembrane region" description="Helical" evidence="7">
    <location>
        <begin position="808"/>
        <end position="832"/>
    </location>
</feature>
<dbReference type="InterPro" id="IPR050250">
    <property type="entry name" value="Macrolide_Exporter_MacB"/>
</dbReference>
<feature type="transmembrane region" description="Helical" evidence="7">
    <location>
        <begin position="450"/>
        <end position="471"/>
    </location>
</feature>
<dbReference type="KEGG" id="gba:J421_6139"/>
<accession>W0RRR2</accession>
<keyword evidence="10" id="KW-0614">Plasmid</keyword>
<evidence type="ECO:0000313" key="11">
    <source>
        <dbReference type="Proteomes" id="UP000019151"/>
    </source>
</evidence>
<feature type="transmembrane region" description="Helical" evidence="7">
    <location>
        <begin position="102"/>
        <end position="124"/>
    </location>
</feature>
<feature type="transmembrane region" description="Helical" evidence="7">
    <location>
        <begin position="852"/>
        <end position="870"/>
    </location>
</feature>
<dbReference type="Proteomes" id="UP000019151">
    <property type="component" value="Plasmid 2"/>
</dbReference>
<feature type="transmembrane region" description="Helical" evidence="7">
    <location>
        <begin position="352"/>
        <end position="377"/>
    </location>
</feature>
<feature type="domain" description="ABC3 transporter permease C-terminal" evidence="8">
    <location>
        <begin position="767"/>
        <end position="880"/>
    </location>
</feature>
<evidence type="ECO:0000256" key="3">
    <source>
        <dbReference type="ARBA" id="ARBA00022692"/>
    </source>
</evidence>
<dbReference type="GO" id="GO:0022857">
    <property type="term" value="F:transmembrane transporter activity"/>
    <property type="evidence" value="ECO:0007669"/>
    <property type="project" value="TreeGrafter"/>
</dbReference>
<dbReference type="RefSeq" id="WP_104023539.1">
    <property type="nucleotide sequence ID" value="NZ_CP007130.1"/>
</dbReference>
<evidence type="ECO:0000259" key="9">
    <source>
        <dbReference type="Pfam" id="PF12704"/>
    </source>
</evidence>
<keyword evidence="11" id="KW-1185">Reference proteome</keyword>
<evidence type="ECO:0000256" key="6">
    <source>
        <dbReference type="ARBA" id="ARBA00038076"/>
    </source>
</evidence>
<reference evidence="10 11" key="1">
    <citation type="journal article" date="2014" name="Genome Announc.">
        <title>Genome Sequence and Methylome of Soil Bacterium Gemmatirosa kalamazoonensis KBS708T, a Member of the Rarely Cultivated Gemmatimonadetes Phylum.</title>
        <authorList>
            <person name="Debruyn J.M."/>
            <person name="Radosevich M."/>
            <person name="Wommack K.E."/>
            <person name="Polson S.W."/>
            <person name="Hauser L.J."/>
            <person name="Fawaz M.N."/>
            <person name="Korlach J."/>
            <person name="Tsai Y.C."/>
        </authorList>
    </citation>
    <scope>NUCLEOTIDE SEQUENCE [LARGE SCALE GENOMIC DNA]</scope>
    <source>
        <strain evidence="10 11">KBS708</strain>
        <plasmid evidence="11">Plasmid 2</plasmid>
    </source>
</reference>
<comment type="subcellular location">
    <subcellularLocation>
        <location evidence="1">Cell membrane</location>
        <topology evidence="1">Multi-pass membrane protein</topology>
    </subcellularLocation>
</comment>
<evidence type="ECO:0000256" key="5">
    <source>
        <dbReference type="ARBA" id="ARBA00023136"/>
    </source>
</evidence>
<feature type="transmembrane region" description="Helical" evidence="7">
    <location>
        <begin position="762"/>
        <end position="787"/>
    </location>
</feature>
<sequence length="887" mass="93626">MTAPGSPPGLAVVRALAPVVPRPRREEWVAEWEGELAWAWRDARRDADRRGAPAWPAALRLLLRSLGASTDALWLRAHDGMPAMLPLDARYALRALRRRPGFTLVAVLTLALGIGATTAIFSVVNGVLLRPLALPEPERVVRLEGIPTDGNAEKVGPSTSYPDFRDLHARAHAFAALGALWPWQTTLTARDAEPAKLDVGYVTADFFRALGIAAARGRGVSADDERPGAPEVAVLSDALWRTRFGADPRIVGRTITLDGHPVTVIGVMPPDPVARDFALWRPLVPGPLDAQRGAHRLTVLGRLRAGVPLARAQAEASAIARALEVQYPESNTKRGARVAPLQDQIVAPVRPALLVLLAAVALVLVVGCANLAGLLLARAAAREREMAVRSALGAGRGHLLRQWMTESFLLTTGGAVAGVAVAWAGMRALLLFAPRSIPRADEVTLDGRVLLFLLGVSAATGLAFGALPAVLQRGGGAGVLRDARGATANRARRRLRRLLVAGEIALATVLVSGAGLLMQGLWRLTHADLRFQPDDLALVHLSLPETRYGATDAVIALDRMRDAVAALPGVRSVSLGYGHPLDQGWTSSYRVVGQPAPTPGSEPEAIVRPVAPGYFSTVGLQLLRGRDVAATDAMNAPGVIVVNRAFAHRHFGDANPIGRAIDRGQSWWKGQPTTFTIVGEVADEPVTGPGGPPQPTLYFSHAQFPFQEMWLVVRHAPGTSVGSLGNAVRRAVWSVDAQLPVEPLRPMRDLVSEASAEPRFNALLLTLFAGAALLLSAVGIYGVLSYTVAQRSAEIGVRLALGAQRREVVRAVVGEGLGLAGVGLLVGVPGAIAAGRVLASALAGVESTDVMLLAAVATTLVAVAVGSAWMPAWRASRVDPVAALRVD</sequence>
<dbReference type="Pfam" id="PF02687">
    <property type="entry name" value="FtsX"/>
    <property type="match status" value="2"/>
</dbReference>
<keyword evidence="2" id="KW-1003">Cell membrane</keyword>
<evidence type="ECO:0000256" key="2">
    <source>
        <dbReference type="ARBA" id="ARBA00022475"/>
    </source>
</evidence>
<gene>
    <name evidence="10" type="ORF">J421_6139</name>
</gene>
<geneLocation type="plasmid" evidence="10 11">
    <name>2</name>
</geneLocation>
<evidence type="ECO:0000256" key="4">
    <source>
        <dbReference type="ARBA" id="ARBA00022989"/>
    </source>
</evidence>
<protein>
    <submittedName>
        <fullName evidence="10">Permease</fullName>
    </submittedName>
</protein>
<dbReference type="PANTHER" id="PTHR30572">
    <property type="entry name" value="MEMBRANE COMPONENT OF TRANSPORTER-RELATED"/>
    <property type="match status" value="1"/>
</dbReference>
<comment type="similarity">
    <text evidence="6">Belongs to the ABC-4 integral membrane protein family.</text>
</comment>
<feature type="domain" description="ABC3 transporter permease C-terminal" evidence="8">
    <location>
        <begin position="359"/>
        <end position="468"/>
    </location>
</feature>
<feature type="transmembrane region" description="Helical" evidence="7">
    <location>
        <begin position="498"/>
        <end position="522"/>
    </location>
</feature>
<dbReference type="InParanoid" id="W0RRR2"/>
<dbReference type="InterPro" id="IPR017800">
    <property type="entry name" value="ADOP"/>
</dbReference>
<evidence type="ECO:0000256" key="7">
    <source>
        <dbReference type="SAM" id="Phobius"/>
    </source>
</evidence>
<dbReference type="NCBIfam" id="TIGR03434">
    <property type="entry name" value="ADOP"/>
    <property type="match status" value="1"/>
</dbReference>
<name>W0RRR2_9BACT</name>
<dbReference type="EMBL" id="CP007130">
    <property type="protein sequence ID" value="AHG93674.1"/>
    <property type="molecule type" value="Genomic_DNA"/>
</dbReference>
<organism evidence="10 11">
    <name type="scientific">Gemmatirosa kalamazoonensis</name>
    <dbReference type="NCBI Taxonomy" id="861299"/>
    <lineage>
        <taxon>Bacteria</taxon>
        <taxon>Pseudomonadati</taxon>
        <taxon>Gemmatimonadota</taxon>
        <taxon>Gemmatimonadia</taxon>
        <taxon>Gemmatimonadales</taxon>
        <taxon>Gemmatimonadaceae</taxon>
        <taxon>Gemmatirosa</taxon>
    </lineage>
</organism>
<evidence type="ECO:0000256" key="1">
    <source>
        <dbReference type="ARBA" id="ARBA00004651"/>
    </source>
</evidence>
<evidence type="ECO:0000313" key="10">
    <source>
        <dbReference type="EMBL" id="AHG93674.1"/>
    </source>
</evidence>
<dbReference type="AlphaFoldDB" id="W0RRR2"/>
<dbReference type="eggNOG" id="COG0577">
    <property type="taxonomic scope" value="Bacteria"/>
</dbReference>
<dbReference type="OrthoDB" id="9770036at2"/>
<dbReference type="GO" id="GO:0005886">
    <property type="term" value="C:plasma membrane"/>
    <property type="evidence" value="ECO:0007669"/>
    <property type="project" value="UniProtKB-SubCell"/>
</dbReference>
<feature type="domain" description="MacB-like periplasmic core" evidence="9">
    <location>
        <begin position="103"/>
        <end position="318"/>
    </location>
</feature>
<proteinExistence type="inferred from homology"/>
<keyword evidence="4 7" id="KW-1133">Transmembrane helix</keyword>